<sequence>MVALESFLCLLPLLCVEGSPSVRLGRTVLTGREISSVQQEFFGNIPYAEPPVGNLRLRPPVSKLSLKTDSFDAREYGPACLQVGTGLSPAEMSEDCLTINVLRPAGTTARDRLPVMFWTYGGGFQGGQASTANASLIVAQSVARGTPIIFINFNYRLGPLGFPQGHEAGASGDVNLGIKDQIAALGWVQRNIGAFGGDKDKVALFGQSAGSVMMSILFLNPGVIEGLARGAIFESGFQGTAPLFPPSRGEGDWQNFVAGVQSCSSSSSSSSSSNNSTSTLDCLRSNSTTAASLLQGFTLAASLTVNPDPFPPVLDGRAGLIPELPSVLFAQRRFAKMPFIAGTVLDEGTTFVPPTINSTEQLFASAIALFSPSDSPDVLEESVKKLLELYPDESALGSPFNTGNETFGLSSQFKRASALVGDTDFQAQRRFWMHTAANAGVSTYGYLFTQPQTTTPPAIGVFHASELLYVYGKPDDTSPSSEQLSWIMTDYWVSFVANLTPNDGLGVPKPEWRQFTSGDKVLMELNGENLTMIADDYRQEQIAFFNSNPAIWRR</sequence>
<gene>
    <name evidence="5" type="ORF">R3P38DRAFT_3284336</name>
</gene>
<dbReference type="InterPro" id="IPR050309">
    <property type="entry name" value="Type-B_Carboxylest/Lipase"/>
</dbReference>
<evidence type="ECO:0000313" key="6">
    <source>
        <dbReference type="Proteomes" id="UP001362999"/>
    </source>
</evidence>
<protein>
    <recommendedName>
        <fullName evidence="3">Carboxylic ester hydrolase</fullName>
        <ecNumber evidence="3">3.1.1.-</ecNumber>
    </recommendedName>
</protein>
<dbReference type="Proteomes" id="UP001362999">
    <property type="component" value="Unassembled WGS sequence"/>
</dbReference>
<evidence type="ECO:0000256" key="3">
    <source>
        <dbReference type="RuleBase" id="RU361235"/>
    </source>
</evidence>
<dbReference type="GO" id="GO:0016787">
    <property type="term" value="F:hydrolase activity"/>
    <property type="evidence" value="ECO:0007669"/>
    <property type="project" value="UniProtKB-KW"/>
</dbReference>
<reference evidence="5 6" key="1">
    <citation type="journal article" date="2024" name="J Genomics">
        <title>Draft genome sequencing and assembly of Favolaschia claudopus CIRM-BRFM 2984 isolated from oak limbs.</title>
        <authorList>
            <person name="Navarro D."/>
            <person name="Drula E."/>
            <person name="Chaduli D."/>
            <person name="Cazenave R."/>
            <person name="Ahrendt S."/>
            <person name="Wang J."/>
            <person name="Lipzen A."/>
            <person name="Daum C."/>
            <person name="Barry K."/>
            <person name="Grigoriev I.V."/>
            <person name="Favel A."/>
            <person name="Rosso M.N."/>
            <person name="Martin F."/>
        </authorList>
    </citation>
    <scope>NUCLEOTIDE SEQUENCE [LARGE SCALE GENOMIC DNA]</scope>
    <source>
        <strain evidence="5 6">CIRM-BRFM 2984</strain>
    </source>
</reference>
<evidence type="ECO:0000256" key="1">
    <source>
        <dbReference type="ARBA" id="ARBA00005964"/>
    </source>
</evidence>
<dbReference type="InterPro" id="IPR019826">
    <property type="entry name" value="Carboxylesterase_B_AS"/>
</dbReference>
<dbReference type="AlphaFoldDB" id="A0AAW0A5Z9"/>
<dbReference type="Pfam" id="PF00135">
    <property type="entry name" value="COesterase"/>
    <property type="match status" value="1"/>
</dbReference>
<organism evidence="5 6">
    <name type="scientific">Favolaschia claudopus</name>
    <dbReference type="NCBI Taxonomy" id="2862362"/>
    <lineage>
        <taxon>Eukaryota</taxon>
        <taxon>Fungi</taxon>
        <taxon>Dikarya</taxon>
        <taxon>Basidiomycota</taxon>
        <taxon>Agaricomycotina</taxon>
        <taxon>Agaricomycetes</taxon>
        <taxon>Agaricomycetidae</taxon>
        <taxon>Agaricales</taxon>
        <taxon>Marasmiineae</taxon>
        <taxon>Mycenaceae</taxon>
        <taxon>Favolaschia</taxon>
    </lineage>
</organism>
<keyword evidence="2 3" id="KW-0378">Hydrolase</keyword>
<comment type="similarity">
    <text evidence="1 3">Belongs to the type-B carboxylesterase/lipase family.</text>
</comment>
<evidence type="ECO:0000313" key="5">
    <source>
        <dbReference type="EMBL" id="KAK7001500.1"/>
    </source>
</evidence>
<dbReference type="Gene3D" id="3.40.50.1820">
    <property type="entry name" value="alpha/beta hydrolase"/>
    <property type="match status" value="1"/>
</dbReference>
<keyword evidence="6" id="KW-1185">Reference proteome</keyword>
<comment type="caution">
    <text evidence="5">The sequence shown here is derived from an EMBL/GenBank/DDBJ whole genome shotgun (WGS) entry which is preliminary data.</text>
</comment>
<dbReference type="PANTHER" id="PTHR11559">
    <property type="entry name" value="CARBOXYLESTERASE"/>
    <property type="match status" value="1"/>
</dbReference>
<feature type="domain" description="Carboxylesterase type B" evidence="4">
    <location>
        <begin position="31"/>
        <end position="544"/>
    </location>
</feature>
<dbReference type="SUPFAM" id="SSF53474">
    <property type="entry name" value="alpha/beta-Hydrolases"/>
    <property type="match status" value="1"/>
</dbReference>
<dbReference type="EMBL" id="JAWWNJ010000083">
    <property type="protein sequence ID" value="KAK7001500.1"/>
    <property type="molecule type" value="Genomic_DNA"/>
</dbReference>
<dbReference type="InterPro" id="IPR019819">
    <property type="entry name" value="Carboxylesterase_B_CS"/>
</dbReference>
<dbReference type="InterPro" id="IPR002018">
    <property type="entry name" value="CarbesteraseB"/>
</dbReference>
<dbReference type="EC" id="3.1.1.-" evidence="3"/>
<evidence type="ECO:0000256" key="2">
    <source>
        <dbReference type="ARBA" id="ARBA00022801"/>
    </source>
</evidence>
<dbReference type="InterPro" id="IPR029058">
    <property type="entry name" value="AB_hydrolase_fold"/>
</dbReference>
<name>A0AAW0A5Z9_9AGAR</name>
<dbReference type="PROSITE" id="PS00122">
    <property type="entry name" value="CARBOXYLESTERASE_B_1"/>
    <property type="match status" value="1"/>
</dbReference>
<feature type="signal peptide" evidence="3">
    <location>
        <begin position="1"/>
        <end position="18"/>
    </location>
</feature>
<evidence type="ECO:0000259" key="4">
    <source>
        <dbReference type="Pfam" id="PF00135"/>
    </source>
</evidence>
<dbReference type="PROSITE" id="PS00941">
    <property type="entry name" value="CARBOXYLESTERASE_B_2"/>
    <property type="match status" value="1"/>
</dbReference>
<feature type="chain" id="PRO_5043104789" description="Carboxylic ester hydrolase" evidence="3">
    <location>
        <begin position="19"/>
        <end position="554"/>
    </location>
</feature>
<proteinExistence type="inferred from homology"/>
<keyword evidence="3" id="KW-0732">Signal</keyword>
<accession>A0AAW0A5Z9</accession>